<dbReference type="InterPro" id="IPR013083">
    <property type="entry name" value="Znf_RING/FYVE/PHD"/>
</dbReference>
<dbReference type="SUPFAM" id="SSF57903">
    <property type="entry name" value="FYVE/PHD zinc finger"/>
    <property type="match status" value="1"/>
</dbReference>
<dbReference type="Gene3D" id="3.90.70.200">
    <property type="entry name" value="Plus-3 domain"/>
    <property type="match status" value="1"/>
</dbReference>
<dbReference type="STRING" id="59895.A0A103XBF7"/>
<dbReference type="CDD" id="cd15568">
    <property type="entry name" value="PHD5_NSD"/>
    <property type="match status" value="1"/>
</dbReference>
<keyword evidence="3" id="KW-0862">Zinc</keyword>
<dbReference type="GO" id="GO:0003677">
    <property type="term" value="F:DNA binding"/>
    <property type="evidence" value="ECO:0007669"/>
    <property type="project" value="InterPro"/>
</dbReference>
<dbReference type="InterPro" id="IPR045894">
    <property type="entry name" value="At5g08430-like"/>
</dbReference>
<dbReference type="InterPro" id="IPR001965">
    <property type="entry name" value="Znf_PHD"/>
</dbReference>
<dbReference type="InterPro" id="IPR011011">
    <property type="entry name" value="Znf_FYVE_PHD"/>
</dbReference>
<evidence type="ECO:0000256" key="4">
    <source>
        <dbReference type="SAM" id="MobiDB-lite"/>
    </source>
</evidence>
<keyword evidence="2" id="KW-0863">Zinc-finger</keyword>
<dbReference type="InterPro" id="IPR003121">
    <property type="entry name" value="SWIB_MDM2_domain"/>
</dbReference>
<name>A0A103XBF7_CYNCS</name>
<protein>
    <submittedName>
        <fullName evidence="6">Plus-3</fullName>
    </submittedName>
</protein>
<dbReference type="Gramene" id="KVH87629">
    <property type="protein sequence ID" value="KVH87629"/>
    <property type="gene ID" value="Ccrd_025087"/>
</dbReference>
<dbReference type="SUPFAM" id="SSF159042">
    <property type="entry name" value="Plus3-like"/>
    <property type="match status" value="1"/>
</dbReference>
<reference evidence="6 7" key="1">
    <citation type="journal article" date="2016" name="Sci. Rep.">
        <title>The genome sequence of the outbreeding globe artichoke constructed de novo incorporating a phase-aware low-pass sequencing strategy of F1 progeny.</title>
        <authorList>
            <person name="Scaglione D."/>
            <person name="Reyes-Chin-Wo S."/>
            <person name="Acquadro A."/>
            <person name="Froenicke L."/>
            <person name="Portis E."/>
            <person name="Beitel C."/>
            <person name="Tirone M."/>
            <person name="Mauro R."/>
            <person name="Lo Monaco A."/>
            <person name="Mauromicale G."/>
            <person name="Faccioli P."/>
            <person name="Cattivelli L."/>
            <person name="Rieseberg L."/>
            <person name="Michelmore R."/>
            <person name="Lanteri S."/>
        </authorList>
    </citation>
    <scope>NUCLEOTIDE SEQUENCE [LARGE SCALE GENOMIC DNA]</scope>
    <source>
        <strain evidence="6">2C</strain>
    </source>
</reference>
<evidence type="ECO:0000313" key="7">
    <source>
        <dbReference type="Proteomes" id="UP000243975"/>
    </source>
</evidence>
<accession>A0A103XBF7</accession>
<dbReference type="Pfam" id="PF22908">
    <property type="entry name" value="PHD_NSD"/>
    <property type="match status" value="1"/>
</dbReference>
<dbReference type="Pfam" id="PF25980">
    <property type="entry name" value="NERD_plant"/>
    <property type="match status" value="1"/>
</dbReference>
<dbReference type="Pfam" id="PF02201">
    <property type="entry name" value="SWIB"/>
    <property type="match status" value="1"/>
</dbReference>
<dbReference type="InterPro" id="IPR055198">
    <property type="entry name" value="NSD_PHD"/>
</dbReference>
<dbReference type="EMBL" id="LEKV01005997">
    <property type="protein sequence ID" value="KVH87629.1"/>
    <property type="molecule type" value="Genomic_DNA"/>
</dbReference>
<evidence type="ECO:0000313" key="6">
    <source>
        <dbReference type="EMBL" id="KVH87629.1"/>
    </source>
</evidence>
<dbReference type="PROSITE" id="PS51360">
    <property type="entry name" value="PLUS3"/>
    <property type="match status" value="1"/>
</dbReference>
<dbReference type="SUPFAM" id="SSF47592">
    <property type="entry name" value="SWIB/MDM2 domain"/>
    <property type="match status" value="1"/>
</dbReference>
<gene>
    <name evidence="6" type="ORF">Ccrd_025087</name>
</gene>
<dbReference type="SMART" id="SM00719">
    <property type="entry name" value="Plus3"/>
    <property type="match status" value="1"/>
</dbReference>
<dbReference type="InterPro" id="IPR058668">
    <property type="entry name" value="NERD_dom"/>
</dbReference>
<evidence type="ECO:0000256" key="2">
    <source>
        <dbReference type="ARBA" id="ARBA00022771"/>
    </source>
</evidence>
<keyword evidence="1" id="KW-0479">Metal-binding</keyword>
<dbReference type="Pfam" id="PF03126">
    <property type="entry name" value="Plus-3"/>
    <property type="match status" value="1"/>
</dbReference>
<evidence type="ECO:0000256" key="3">
    <source>
        <dbReference type="ARBA" id="ARBA00022833"/>
    </source>
</evidence>
<dbReference type="InterPro" id="IPR004343">
    <property type="entry name" value="Plus-3_dom"/>
</dbReference>
<feature type="compositionally biased region" description="Basic residues" evidence="4">
    <location>
        <begin position="218"/>
        <end position="236"/>
    </location>
</feature>
<comment type="caution">
    <text evidence="6">The sequence shown here is derived from an EMBL/GenBank/DDBJ whole genome shotgun (WGS) entry which is preliminary data.</text>
</comment>
<proteinExistence type="predicted"/>
<sequence length="526" mass="60596">MKKRARTAWKKEDYSEEWCFVCKDGGELIICDQKDCFKSYHPECVELDDSSAKAKNRFICDLHRCETCSRTSDVVQCYCCPKGVCRRCIKSADFVHVKGKKGFCEHCLKLTLLVEEKKDVDSDGEMVDFNNRNTYETLYKEYWEIINATEKLTLEDLTSAKAQLKSGKNYDSDKYDDSDEYQCSDYEEKDDDMEPHDSGKKIKRSKPEPSEKTDKTKGKAKGKAKGKTKSTPKSKKKEFTDWGSTRLMQFLTNIGKETVHALSQRELEKIIKGYSKEKNLIQKNKMVECDAWLQSIFGRKTVKLNRIYDLLESHLAENQVSSDEDELGYDSEDMDQDDEDLVVNKRKKKNSGDKISEKKEAVLDVANFHFASIVPENIRLVYLRRSLVQKLEQEPETFESKVIGSFVRVKEDVSGCFSKSYQLVQVTGIKKCLGGENGQTFVLQALETDISITLLSDDEFSEEECEDLKKKVKSGILKKLTLVGVEEKAKSLHKDIVTHWIPRELALLKHRIDQANEKGWRKEYPF</sequence>
<dbReference type="Proteomes" id="UP000243975">
    <property type="component" value="Unassembled WGS sequence"/>
</dbReference>
<dbReference type="Gene3D" id="1.10.245.10">
    <property type="entry name" value="SWIB/MDM2 domain"/>
    <property type="match status" value="1"/>
</dbReference>
<keyword evidence="7" id="KW-1185">Reference proteome</keyword>
<evidence type="ECO:0000256" key="1">
    <source>
        <dbReference type="ARBA" id="ARBA00022723"/>
    </source>
</evidence>
<feature type="domain" description="Plus3" evidence="5">
    <location>
        <begin position="372"/>
        <end position="497"/>
    </location>
</feature>
<evidence type="ECO:0000259" key="5">
    <source>
        <dbReference type="PROSITE" id="PS51360"/>
    </source>
</evidence>
<feature type="region of interest" description="Disordered" evidence="4">
    <location>
        <begin position="186"/>
        <end position="239"/>
    </location>
</feature>
<dbReference type="InterPro" id="IPR036885">
    <property type="entry name" value="SWIB_MDM2_dom_sf"/>
</dbReference>
<dbReference type="OMA" id="THWIPRE"/>
<feature type="compositionally biased region" description="Basic and acidic residues" evidence="4">
    <location>
        <begin position="195"/>
        <end position="217"/>
    </location>
</feature>
<dbReference type="GO" id="GO:0008270">
    <property type="term" value="F:zinc ion binding"/>
    <property type="evidence" value="ECO:0007669"/>
    <property type="project" value="UniProtKB-KW"/>
</dbReference>
<organism evidence="6 7">
    <name type="scientific">Cynara cardunculus var. scolymus</name>
    <name type="common">Globe artichoke</name>
    <name type="synonym">Cynara scolymus</name>
    <dbReference type="NCBI Taxonomy" id="59895"/>
    <lineage>
        <taxon>Eukaryota</taxon>
        <taxon>Viridiplantae</taxon>
        <taxon>Streptophyta</taxon>
        <taxon>Embryophyta</taxon>
        <taxon>Tracheophyta</taxon>
        <taxon>Spermatophyta</taxon>
        <taxon>Magnoliopsida</taxon>
        <taxon>eudicotyledons</taxon>
        <taxon>Gunneridae</taxon>
        <taxon>Pentapetalae</taxon>
        <taxon>asterids</taxon>
        <taxon>campanulids</taxon>
        <taxon>Asterales</taxon>
        <taxon>Asteraceae</taxon>
        <taxon>Carduoideae</taxon>
        <taxon>Cardueae</taxon>
        <taxon>Carduinae</taxon>
        <taxon>Cynara</taxon>
    </lineage>
</organism>
<dbReference type="SMART" id="SM00249">
    <property type="entry name" value="PHD"/>
    <property type="match status" value="1"/>
</dbReference>
<dbReference type="PANTHER" id="PTHR46851">
    <property type="entry name" value="OS01G0884500 PROTEIN"/>
    <property type="match status" value="1"/>
</dbReference>
<dbReference type="AlphaFoldDB" id="A0A103XBF7"/>
<dbReference type="PANTHER" id="PTHR46851:SF22">
    <property type="entry name" value="ZINC ION BINDING _ DNA BINDING PROTEIN"/>
    <property type="match status" value="1"/>
</dbReference>
<dbReference type="Gene3D" id="3.30.40.10">
    <property type="entry name" value="Zinc/RING finger domain, C3HC4 (zinc finger)"/>
    <property type="match status" value="1"/>
</dbReference>
<dbReference type="InterPro" id="IPR036128">
    <property type="entry name" value="Plus3-like_sf"/>
</dbReference>